<name>A0A8H6R7G5_9PEZI</name>
<organism evidence="2 3">
    <name type="scientific">Pseudocercospora fuligena</name>
    <dbReference type="NCBI Taxonomy" id="685502"/>
    <lineage>
        <taxon>Eukaryota</taxon>
        <taxon>Fungi</taxon>
        <taxon>Dikarya</taxon>
        <taxon>Ascomycota</taxon>
        <taxon>Pezizomycotina</taxon>
        <taxon>Dothideomycetes</taxon>
        <taxon>Dothideomycetidae</taxon>
        <taxon>Mycosphaerellales</taxon>
        <taxon>Mycosphaerellaceae</taxon>
        <taxon>Pseudocercospora</taxon>
    </lineage>
</organism>
<evidence type="ECO:0000313" key="2">
    <source>
        <dbReference type="EMBL" id="KAF7186720.1"/>
    </source>
</evidence>
<feature type="region of interest" description="Disordered" evidence="1">
    <location>
        <begin position="51"/>
        <end position="70"/>
    </location>
</feature>
<reference evidence="2" key="1">
    <citation type="submission" date="2020-04" db="EMBL/GenBank/DDBJ databases">
        <title>Draft genome resource of the tomato pathogen Pseudocercospora fuligena.</title>
        <authorList>
            <person name="Zaccaron A."/>
        </authorList>
    </citation>
    <scope>NUCLEOTIDE SEQUENCE</scope>
    <source>
        <strain evidence="2">PF001</strain>
    </source>
</reference>
<keyword evidence="3" id="KW-1185">Reference proteome</keyword>
<evidence type="ECO:0000313" key="3">
    <source>
        <dbReference type="Proteomes" id="UP000660729"/>
    </source>
</evidence>
<accession>A0A8H6R7G5</accession>
<proteinExistence type="predicted"/>
<dbReference type="Proteomes" id="UP000660729">
    <property type="component" value="Unassembled WGS sequence"/>
</dbReference>
<sequence>MTPNGVSPPFALFAVVELDQKVINDILEKAKSTSSVNDLWLLSGSDYSDAPQKGHRKVNTGTDPPISDSFKSPFTGRKLSDLVQWLQAKPENVDLDDHYFAILDRKAEAPSESVVLCKIGDIDLQGDTVTCFRVEATSASSFLSGMEYGEWEEMREGTHKKPFAEIDYGDSEEA</sequence>
<evidence type="ECO:0000256" key="1">
    <source>
        <dbReference type="SAM" id="MobiDB-lite"/>
    </source>
</evidence>
<dbReference type="OrthoDB" id="5301876at2759"/>
<gene>
    <name evidence="2" type="ORF">HII31_11952</name>
</gene>
<protein>
    <submittedName>
        <fullName evidence="2">Uncharacterized protein</fullName>
    </submittedName>
</protein>
<dbReference type="AlphaFoldDB" id="A0A8H6R7G5"/>
<dbReference type="EMBL" id="JABCIY010000248">
    <property type="protein sequence ID" value="KAF7186720.1"/>
    <property type="molecule type" value="Genomic_DNA"/>
</dbReference>
<comment type="caution">
    <text evidence="2">The sequence shown here is derived from an EMBL/GenBank/DDBJ whole genome shotgun (WGS) entry which is preliminary data.</text>
</comment>